<dbReference type="EMBL" id="BAABDH010000018">
    <property type="protein sequence ID" value="GAA3927095.1"/>
    <property type="molecule type" value="Genomic_DNA"/>
</dbReference>
<organism evidence="1 2">
    <name type="scientific">Hymenobacter algoricola</name>
    <dbReference type="NCBI Taxonomy" id="486267"/>
    <lineage>
        <taxon>Bacteria</taxon>
        <taxon>Pseudomonadati</taxon>
        <taxon>Bacteroidota</taxon>
        <taxon>Cytophagia</taxon>
        <taxon>Cytophagales</taxon>
        <taxon>Hymenobacteraceae</taxon>
        <taxon>Hymenobacter</taxon>
    </lineage>
</organism>
<dbReference type="RefSeq" id="WP_345111217.1">
    <property type="nucleotide sequence ID" value="NZ_BAABDH010000018.1"/>
</dbReference>
<gene>
    <name evidence="1" type="ORF">GCM10022406_11090</name>
</gene>
<evidence type="ECO:0000313" key="2">
    <source>
        <dbReference type="Proteomes" id="UP001499909"/>
    </source>
</evidence>
<dbReference type="InterPro" id="IPR018641">
    <property type="entry name" value="Trfase_1_rSAM/seldom-assoc"/>
</dbReference>
<dbReference type="InterPro" id="IPR029044">
    <property type="entry name" value="Nucleotide-diphossugar_trans"/>
</dbReference>
<dbReference type="NCBIfam" id="TIGR04282">
    <property type="entry name" value="glyco_like_cofC"/>
    <property type="match status" value="1"/>
</dbReference>
<dbReference type="PANTHER" id="PTHR36529:SF1">
    <property type="entry name" value="GLYCOSYLTRANSFERASE"/>
    <property type="match status" value="1"/>
</dbReference>
<keyword evidence="2" id="KW-1185">Reference proteome</keyword>
<evidence type="ECO:0000313" key="1">
    <source>
        <dbReference type="EMBL" id="GAA3927095.1"/>
    </source>
</evidence>
<accession>A0ABP7MNS6</accession>
<dbReference type="PANTHER" id="PTHR36529">
    <property type="entry name" value="SLL1095 PROTEIN"/>
    <property type="match status" value="1"/>
</dbReference>
<protein>
    <submittedName>
        <fullName evidence="1">TIGR04282 family arsenosugar biosynthesis glycosyltransferase</fullName>
    </submittedName>
</protein>
<proteinExistence type="predicted"/>
<reference evidence="2" key="1">
    <citation type="journal article" date="2019" name="Int. J. Syst. Evol. Microbiol.">
        <title>The Global Catalogue of Microorganisms (GCM) 10K type strain sequencing project: providing services to taxonomists for standard genome sequencing and annotation.</title>
        <authorList>
            <consortium name="The Broad Institute Genomics Platform"/>
            <consortium name="The Broad Institute Genome Sequencing Center for Infectious Disease"/>
            <person name="Wu L."/>
            <person name="Ma J."/>
        </authorList>
    </citation>
    <scope>NUCLEOTIDE SEQUENCE [LARGE SCALE GENOMIC DNA]</scope>
    <source>
        <strain evidence="2">JCM 17214</strain>
    </source>
</reference>
<dbReference type="Proteomes" id="UP001499909">
    <property type="component" value="Unassembled WGS sequence"/>
</dbReference>
<name>A0ABP7MNS6_9BACT</name>
<dbReference type="Gene3D" id="3.90.550.10">
    <property type="entry name" value="Spore Coat Polysaccharide Biosynthesis Protein SpsA, Chain A"/>
    <property type="match status" value="1"/>
</dbReference>
<comment type="caution">
    <text evidence="1">The sequence shown here is derived from an EMBL/GenBank/DDBJ whole genome shotgun (WGS) entry which is preliminary data.</text>
</comment>
<dbReference type="SUPFAM" id="SSF53448">
    <property type="entry name" value="Nucleotide-diphospho-sugar transferases"/>
    <property type="match status" value="1"/>
</dbReference>
<dbReference type="Pfam" id="PF09837">
    <property type="entry name" value="DUF2064"/>
    <property type="match status" value="1"/>
</dbReference>
<sequence length="199" mass="21192">MQHLLIFARHPELGRVKTRLARTLGDAAALAVYGELLALTRAAAGGLAQTHKTVWFADHAPAEPDAQWAGYETRLQPAGELGHRMSAGFAQAFAAGATAAVIIGTDCPALTTEHLQAAFAHLETHDVVLGPAEDGGYYLLGLKKVYSALFAGKVWSTDSVLSATLADAQHLGLRVALLPRLQDVDTEADLMTWRAKTGR</sequence>